<protein>
    <submittedName>
        <fullName evidence="1">Uncharacterized protein</fullName>
    </submittedName>
</protein>
<dbReference type="GeneID" id="86062468"/>
<keyword evidence="2" id="KW-1185">Reference proteome</keyword>
<dbReference type="EMBL" id="QJKD01000008">
    <property type="protein sequence ID" value="PXX51977.1"/>
    <property type="molecule type" value="Genomic_DNA"/>
</dbReference>
<evidence type="ECO:0000313" key="1">
    <source>
        <dbReference type="EMBL" id="PXX51977.1"/>
    </source>
</evidence>
<dbReference type="Proteomes" id="UP000248057">
    <property type="component" value="Unassembled WGS sequence"/>
</dbReference>
<gene>
    <name evidence="1" type="ORF">DFR60_10860</name>
</gene>
<name>A0A2V3Y1I2_9FIRM</name>
<accession>A0A2V3Y1I2</accession>
<evidence type="ECO:0000313" key="2">
    <source>
        <dbReference type="Proteomes" id="UP000248057"/>
    </source>
</evidence>
<sequence>MASLNGITVKGLKSIDGPEGIVWAGELYLNDVMIGVWFNDYYDGPDHFELLPGYDERKLRAEIGEKYSEWDFIPEEIFMGRLVDLTIEEQLFCKVIGNSGRLLLSISDGYHGIHIELPKEYEKLTDEEILKKDARLIQVSSRSLRPESGEITHEIKIYRNAEEFCVGSPIMLEAIREG</sequence>
<comment type="caution">
    <text evidence="1">The sequence shown here is derived from an EMBL/GenBank/DDBJ whole genome shotgun (WGS) entry which is preliminary data.</text>
</comment>
<reference evidence="1 2" key="1">
    <citation type="submission" date="2018-05" db="EMBL/GenBank/DDBJ databases">
        <title>Genomic Encyclopedia of Type Strains, Phase IV (KMG-IV): sequencing the most valuable type-strain genomes for metagenomic binning, comparative biology and taxonomic classification.</title>
        <authorList>
            <person name="Goeker M."/>
        </authorList>
    </citation>
    <scope>NUCLEOTIDE SEQUENCE [LARGE SCALE GENOMIC DNA]</scope>
    <source>
        <strain evidence="1 2">DSM 24995</strain>
    </source>
</reference>
<dbReference type="RefSeq" id="WP_110323798.1">
    <property type="nucleotide sequence ID" value="NZ_QJKD01000008.1"/>
</dbReference>
<organism evidence="1 2">
    <name type="scientific">Hungatella effluvii</name>
    <dbReference type="NCBI Taxonomy" id="1096246"/>
    <lineage>
        <taxon>Bacteria</taxon>
        <taxon>Bacillati</taxon>
        <taxon>Bacillota</taxon>
        <taxon>Clostridia</taxon>
        <taxon>Lachnospirales</taxon>
        <taxon>Lachnospiraceae</taxon>
        <taxon>Hungatella</taxon>
    </lineage>
</organism>
<proteinExistence type="predicted"/>
<dbReference type="AlphaFoldDB" id="A0A2V3Y1I2"/>